<keyword evidence="3" id="KW-0732">Signal</keyword>
<dbReference type="PRINTS" id="PR00850">
    <property type="entry name" value="GLHYDRLASE59"/>
</dbReference>
<evidence type="ECO:0000256" key="2">
    <source>
        <dbReference type="ARBA" id="ARBA00012657"/>
    </source>
</evidence>
<evidence type="ECO:0000256" key="6">
    <source>
        <dbReference type="ARBA" id="ARBA00022963"/>
    </source>
</evidence>
<protein>
    <recommendedName>
        <fullName evidence="2">galactosylceramidase</fullName>
        <ecNumber evidence="2">3.2.1.46</ecNumber>
    </recommendedName>
    <alternativeName>
        <fullName evidence="11">Galactosylceramidase</fullName>
    </alternativeName>
</protein>
<dbReference type="Gene3D" id="3.20.20.80">
    <property type="entry name" value="Glycosidases"/>
    <property type="match status" value="1"/>
</dbReference>
<dbReference type="InterPro" id="IPR013785">
    <property type="entry name" value="Aldolase_TIM"/>
</dbReference>
<accession>A0ABQ6MAW7</accession>
<dbReference type="Gene3D" id="3.20.20.70">
    <property type="entry name" value="Aldolase class I"/>
    <property type="match status" value="1"/>
</dbReference>
<dbReference type="Proteomes" id="UP001165060">
    <property type="component" value="Unassembled WGS sequence"/>
</dbReference>
<evidence type="ECO:0000313" key="17">
    <source>
        <dbReference type="Proteomes" id="UP001165060"/>
    </source>
</evidence>
<evidence type="ECO:0000256" key="3">
    <source>
        <dbReference type="ARBA" id="ARBA00022729"/>
    </source>
</evidence>
<keyword evidence="9" id="KW-0325">Glycoprotein</keyword>
<keyword evidence="8" id="KW-1015">Disulfide bond</keyword>
<dbReference type="Pfam" id="PF02057">
    <property type="entry name" value="Glyco_hydro_59"/>
    <property type="match status" value="1"/>
</dbReference>
<keyword evidence="4" id="KW-0378">Hydrolase</keyword>
<evidence type="ECO:0000259" key="14">
    <source>
        <dbReference type="Pfam" id="PF17387"/>
    </source>
</evidence>
<keyword evidence="17" id="KW-1185">Reference proteome</keyword>
<keyword evidence="5" id="KW-0746">Sphingolipid metabolism</keyword>
<dbReference type="InterPro" id="IPR001286">
    <property type="entry name" value="Glyco_hydro_59"/>
</dbReference>
<dbReference type="InterPro" id="IPR049162">
    <property type="entry name" value="GH59_C"/>
</dbReference>
<evidence type="ECO:0000256" key="4">
    <source>
        <dbReference type="ARBA" id="ARBA00022801"/>
    </source>
</evidence>
<feature type="region of interest" description="Disordered" evidence="12">
    <location>
        <begin position="460"/>
        <end position="482"/>
    </location>
</feature>
<dbReference type="PANTHER" id="PTHR15172">
    <property type="entry name" value="GALACTOCEREBROSIDASE"/>
    <property type="match status" value="1"/>
</dbReference>
<keyword evidence="6" id="KW-0442">Lipid degradation</keyword>
<evidence type="ECO:0000259" key="15">
    <source>
        <dbReference type="Pfam" id="PF21708"/>
    </source>
</evidence>
<feature type="domain" description="Glycosyl hydrolase family 59 C-terminal lectin" evidence="15">
    <location>
        <begin position="534"/>
        <end position="683"/>
    </location>
</feature>
<dbReference type="Gene3D" id="2.60.120.560">
    <property type="entry name" value="Exo-inulinase, domain 1"/>
    <property type="match status" value="1"/>
</dbReference>
<evidence type="ECO:0000256" key="8">
    <source>
        <dbReference type="ARBA" id="ARBA00023157"/>
    </source>
</evidence>
<dbReference type="Pfam" id="PF17387">
    <property type="entry name" value="Glyco_hydro_59M"/>
    <property type="match status" value="1"/>
</dbReference>
<dbReference type="PANTHER" id="PTHR15172:SF1">
    <property type="entry name" value="GALACTOCEREBROSIDASE"/>
    <property type="match status" value="1"/>
</dbReference>
<feature type="region of interest" description="Disordered" evidence="12">
    <location>
        <begin position="244"/>
        <end position="265"/>
    </location>
</feature>
<feature type="domain" description="Glycosyl hydrolase family 59 catalytic" evidence="13">
    <location>
        <begin position="15"/>
        <end position="330"/>
    </location>
</feature>
<evidence type="ECO:0000256" key="10">
    <source>
        <dbReference type="ARBA" id="ARBA00023295"/>
    </source>
</evidence>
<organism evidence="16 17">
    <name type="scientific">Tetraparma gracilis</name>
    <dbReference type="NCBI Taxonomy" id="2962635"/>
    <lineage>
        <taxon>Eukaryota</taxon>
        <taxon>Sar</taxon>
        <taxon>Stramenopiles</taxon>
        <taxon>Ochrophyta</taxon>
        <taxon>Bolidophyceae</taxon>
        <taxon>Parmales</taxon>
        <taxon>Triparmaceae</taxon>
        <taxon>Tetraparma</taxon>
    </lineage>
</organism>
<dbReference type="Pfam" id="PF21708">
    <property type="entry name" value="Glyco_hydro_59_C"/>
    <property type="match status" value="1"/>
</dbReference>
<feature type="domain" description="Glycosyl hydrolase family 59 central" evidence="14">
    <location>
        <begin position="343"/>
        <end position="458"/>
    </location>
</feature>
<comment type="caution">
    <text evidence="16">The sequence shown here is derived from an EMBL/GenBank/DDBJ whole genome shotgun (WGS) entry which is preliminary data.</text>
</comment>
<dbReference type="InterPro" id="IPR017853">
    <property type="entry name" value="GH"/>
</dbReference>
<evidence type="ECO:0000313" key="16">
    <source>
        <dbReference type="EMBL" id="GMI22942.1"/>
    </source>
</evidence>
<evidence type="ECO:0000256" key="7">
    <source>
        <dbReference type="ARBA" id="ARBA00023098"/>
    </source>
</evidence>
<dbReference type="EC" id="3.2.1.46" evidence="2"/>
<dbReference type="EMBL" id="BRYB01001311">
    <property type="protein sequence ID" value="GMI22942.1"/>
    <property type="molecule type" value="Genomic_DNA"/>
</dbReference>
<sequence>MFSYTLNQTAPTVEFDGIGAISGGGGEGVLLPHYPSPQREEVLDYLFAPNFGASLHTLKIEVGGDSLSTDGSEPSHMHTENDPPSFDRGMEWWMATQARERNPDIQLYALPWEWPAWVGAGDTSSPYANLSKPLFYMTEWLRGGRDHHNLSFDYVGVWNENECDADYLVALREALDANDFADTLIIAPDTTAEAANELLETMLERPDVAAAVHAVGYHYPDSDTGAAAQAAALGVRIWASEDDSTVSPPAGAAPPTSEDPRIHPGGGCLVRTINENWVRGNMSSTIVWNLVMARYPQMRWDYTGLMAATDPFGGSYEVLPAIWAAAHTAQFTRPGWGILEVGEGSGWLERGGTYVSYAGEGELTIVVEKMDAASSLCERGGRPDDRVGAPEAENATFVVGGHVGEGEAAEVWASHFGFSEFEAGGGDGELFVRLPDRTVAGGAVTVEVLPNWAYTISTRGGASKGGGGGGEVPPRGAFPEKYSDDYDDCRPSGTPKFLAPMAGAFECVELEGGGRAVRQAAPELAICDRGDVRPYAVIGDGFRVSYNVSVDVLLGEGGGGFVGARVKGAVGSGTGMDGVFFAVNAAGWEIALQLGSIGTGAVASGELELGGGWTRLELAVEGEAATASVNGAVVAADVKIPAPYEHHTAEVSGVVVGLGEGGYAAIGTVGYDGVLFDNLTVESK</sequence>
<keyword evidence="10" id="KW-0326">Glycosidase</keyword>
<evidence type="ECO:0000256" key="9">
    <source>
        <dbReference type="ARBA" id="ARBA00023180"/>
    </source>
</evidence>
<keyword evidence="7" id="KW-0443">Lipid metabolism</keyword>
<dbReference type="SUPFAM" id="SSF51445">
    <property type="entry name" value="(Trans)glycosidases"/>
    <property type="match status" value="1"/>
</dbReference>
<comment type="similarity">
    <text evidence="1">Belongs to the glycosyl hydrolase 59 family.</text>
</comment>
<dbReference type="InterPro" id="IPR035394">
    <property type="entry name" value="Glyco_hydro_59_dom"/>
</dbReference>
<evidence type="ECO:0000256" key="12">
    <source>
        <dbReference type="SAM" id="MobiDB-lite"/>
    </source>
</evidence>
<dbReference type="InterPro" id="IPR049161">
    <property type="entry name" value="GH59_cat"/>
</dbReference>
<gene>
    <name evidence="16" type="ORF">TeGR_g14507</name>
</gene>
<reference evidence="16 17" key="1">
    <citation type="journal article" date="2023" name="Commun. Biol.">
        <title>Genome analysis of Parmales, the sister group of diatoms, reveals the evolutionary specialization of diatoms from phago-mixotrophs to photoautotrophs.</title>
        <authorList>
            <person name="Ban H."/>
            <person name="Sato S."/>
            <person name="Yoshikawa S."/>
            <person name="Yamada K."/>
            <person name="Nakamura Y."/>
            <person name="Ichinomiya M."/>
            <person name="Sato N."/>
            <person name="Blanc-Mathieu R."/>
            <person name="Endo H."/>
            <person name="Kuwata A."/>
            <person name="Ogata H."/>
        </authorList>
    </citation>
    <scope>NUCLEOTIDE SEQUENCE [LARGE SCALE GENOMIC DNA]</scope>
</reference>
<evidence type="ECO:0000259" key="13">
    <source>
        <dbReference type="Pfam" id="PF02057"/>
    </source>
</evidence>
<feature type="region of interest" description="Disordered" evidence="12">
    <location>
        <begin position="64"/>
        <end position="84"/>
    </location>
</feature>
<evidence type="ECO:0000256" key="11">
    <source>
        <dbReference type="ARBA" id="ARBA00033098"/>
    </source>
</evidence>
<feature type="compositionally biased region" description="Gly residues" evidence="12">
    <location>
        <begin position="462"/>
        <end position="471"/>
    </location>
</feature>
<evidence type="ECO:0000256" key="1">
    <source>
        <dbReference type="ARBA" id="ARBA00005637"/>
    </source>
</evidence>
<evidence type="ECO:0000256" key="5">
    <source>
        <dbReference type="ARBA" id="ARBA00022919"/>
    </source>
</evidence>
<proteinExistence type="inferred from homology"/>
<name>A0ABQ6MAW7_9STRA</name>